<gene>
    <name evidence="1" type="ORF">SAMN04487935_2021</name>
</gene>
<sequence length="202" mass="23581">NSVRLNRNFSNARNVNCNFTEPKSFITKIENPGMKKIHLLFALFLLCSNTYSQTDLNIPRKFPTENGTFTFPLGSKILIEIKETSKGKYDYRVLSVEPIKEYYSLEKEENLFSDDPKQNTIELFMGAYYNEGKDDKDWKTVLVLRNNTKEALNYKADIKYYYSDKFENTSIAGTFPKVKSTEIWANKIDYITLYGFENLKTN</sequence>
<keyword evidence="2" id="KW-1185">Reference proteome</keyword>
<name>A0A1G8XQA1_9FLAO</name>
<dbReference type="Proteomes" id="UP000199580">
    <property type="component" value="Unassembled WGS sequence"/>
</dbReference>
<feature type="non-terminal residue" evidence="1">
    <location>
        <position position="1"/>
    </location>
</feature>
<organism evidence="1 2">
    <name type="scientific">Flavobacterium noncentrifugens</name>
    <dbReference type="NCBI Taxonomy" id="1128970"/>
    <lineage>
        <taxon>Bacteria</taxon>
        <taxon>Pseudomonadati</taxon>
        <taxon>Bacteroidota</taxon>
        <taxon>Flavobacteriia</taxon>
        <taxon>Flavobacteriales</taxon>
        <taxon>Flavobacteriaceae</taxon>
        <taxon>Flavobacterium</taxon>
    </lineage>
</organism>
<accession>A0A1G8XQA1</accession>
<protein>
    <submittedName>
        <fullName evidence="1">Uncharacterized protein</fullName>
    </submittedName>
</protein>
<dbReference type="EMBL" id="FNEZ01000003">
    <property type="protein sequence ID" value="SDJ92749.1"/>
    <property type="molecule type" value="Genomic_DNA"/>
</dbReference>
<dbReference type="AlphaFoldDB" id="A0A1G8XQA1"/>
<dbReference type="RefSeq" id="WP_217639561.1">
    <property type="nucleotide sequence ID" value="NZ_FNEZ01000003.1"/>
</dbReference>
<reference evidence="1 2" key="1">
    <citation type="submission" date="2016-10" db="EMBL/GenBank/DDBJ databases">
        <authorList>
            <person name="de Groot N.N."/>
        </authorList>
    </citation>
    <scope>NUCLEOTIDE SEQUENCE [LARGE SCALE GENOMIC DNA]</scope>
    <source>
        <strain evidence="1 2">CGMCC 1.10076</strain>
    </source>
</reference>
<evidence type="ECO:0000313" key="2">
    <source>
        <dbReference type="Proteomes" id="UP000199580"/>
    </source>
</evidence>
<proteinExistence type="predicted"/>
<evidence type="ECO:0000313" key="1">
    <source>
        <dbReference type="EMBL" id="SDJ92749.1"/>
    </source>
</evidence>